<name>A0AAU9S7I2_THLAR</name>
<dbReference type="AlphaFoldDB" id="A0AAU9S7I2"/>
<organism evidence="1 2">
    <name type="scientific">Thlaspi arvense</name>
    <name type="common">Field penny-cress</name>
    <dbReference type="NCBI Taxonomy" id="13288"/>
    <lineage>
        <taxon>Eukaryota</taxon>
        <taxon>Viridiplantae</taxon>
        <taxon>Streptophyta</taxon>
        <taxon>Embryophyta</taxon>
        <taxon>Tracheophyta</taxon>
        <taxon>Spermatophyta</taxon>
        <taxon>Magnoliopsida</taxon>
        <taxon>eudicotyledons</taxon>
        <taxon>Gunneridae</taxon>
        <taxon>Pentapetalae</taxon>
        <taxon>rosids</taxon>
        <taxon>malvids</taxon>
        <taxon>Brassicales</taxon>
        <taxon>Brassicaceae</taxon>
        <taxon>Thlaspideae</taxon>
        <taxon>Thlaspi</taxon>
    </lineage>
</organism>
<accession>A0AAU9S7I2</accession>
<dbReference type="InterPro" id="IPR011989">
    <property type="entry name" value="ARM-like"/>
</dbReference>
<keyword evidence="2" id="KW-1185">Reference proteome</keyword>
<dbReference type="Gene3D" id="1.25.10.10">
    <property type="entry name" value="Leucine-rich Repeat Variant"/>
    <property type="match status" value="1"/>
</dbReference>
<evidence type="ECO:0000313" key="2">
    <source>
        <dbReference type="Proteomes" id="UP000836841"/>
    </source>
</evidence>
<sequence length="337" mass="38059">HACNLEPLYKSSFSYSSTATTLRAELICREKKTKKESARELSPADSRQRQMENLPDSLYEDYSRLKPTWSSAPSFAPAPANIASPPNIEMILQWITDLHNPNLLISNFALHNLTIEVLGIYPYLSRPAFFSQQGVHRRVYNILLLFQCIADHPETRAGFLRAAMPQYFYPLMDIGYVGKPLESVRVAALGVIAHLLKEPVDEASTRYLMKTGALQYCTKPIEIGSTESKTLAVFIMNKILSTEEGIKYCCVLPDRFFAIDGLLKKLLVYLSSMAKPSSSMLNLIVSCYVSLSQRSRARDGIRHSLPFMLFDGTFARLLAEDPITENYRMQLIQILNS</sequence>
<dbReference type="GO" id="GO:0030014">
    <property type="term" value="C:CCR4-NOT complex"/>
    <property type="evidence" value="ECO:0007669"/>
    <property type="project" value="InterPro"/>
</dbReference>
<dbReference type="InterPro" id="IPR007216">
    <property type="entry name" value="CNOT9"/>
</dbReference>
<proteinExistence type="predicted"/>
<reference evidence="1 2" key="1">
    <citation type="submission" date="2022-03" db="EMBL/GenBank/DDBJ databases">
        <authorList>
            <person name="Nunn A."/>
            <person name="Chopra R."/>
            <person name="Nunn A."/>
            <person name="Contreras Garrido A."/>
        </authorList>
    </citation>
    <scope>NUCLEOTIDE SEQUENCE [LARGE SCALE GENOMIC DNA]</scope>
</reference>
<gene>
    <name evidence="1" type="ORF">TAV2_LOCUS13584</name>
</gene>
<feature type="non-terminal residue" evidence="1">
    <location>
        <position position="337"/>
    </location>
</feature>
<dbReference type="Pfam" id="PF04078">
    <property type="entry name" value="Rcd1"/>
    <property type="match status" value="1"/>
</dbReference>
<dbReference type="EMBL" id="OU466860">
    <property type="protein sequence ID" value="CAH2059787.1"/>
    <property type="molecule type" value="Genomic_DNA"/>
</dbReference>
<dbReference type="GO" id="GO:0006402">
    <property type="term" value="P:mRNA catabolic process"/>
    <property type="evidence" value="ECO:0007669"/>
    <property type="project" value="InterPro"/>
</dbReference>
<dbReference type="PANTHER" id="PTHR12262">
    <property type="entry name" value="CCR4-NOT TRANSCRIPTION COMPLEX SUBUNIT 9"/>
    <property type="match status" value="1"/>
</dbReference>
<evidence type="ECO:0000313" key="1">
    <source>
        <dbReference type="EMBL" id="CAH2059787.1"/>
    </source>
</evidence>
<dbReference type="Proteomes" id="UP000836841">
    <property type="component" value="Chromosome 4"/>
</dbReference>
<protein>
    <submittedName>
        <fullName evidence="1">Uncharacterized protein</fullName>
    </submittedName>
</protein>